<dbReference type="Pfam" id="PF04542">
    <property type="entry name" value="Sigma70_r2"/>
    <property type="match status" value="1"/>
</dbReference>
<feature type="domain" description="RNA polymerase sigma factor 70 region 4 type 2" evidence="7">
    <location>
        <begin position="147"/>
        <end position="194"/>
    </location>
</feature>
<dbReference type="Pfam" id="PF08281">
    <property type="entry name" value="Sigma70_r4_2"/>
    <property type="match status" value="1"/>
</dbReference>
<dbReference type="InterPro" id="IPR013325">
    <property type="entry name" value="RNA_pol_sigma_r2"/>
</dbReference>
<keyword evidence="3" id="KW-0731">Sigma factor</keyword>
<protein>
    <submittedName>
        <fullName evidence="8">Sigma-70 family RNA polymerase sigma factor</fullName>
    </submittedName>
</protein>
<gene>
    <name evidence="8" type="ORF">FL583_27445</name>
</gene>
<dbReference type="RefSeq" id="WP_142707736.1">
    <property type="nucleotide sequence ID" value="NZ_VIRS01000022.1"/>
</dbReference>
<dbReference type="OrthoDB" id="5243867at2"/>
<feature type="compositionally biased region" description="Basic and acidic residues" evidence="5">
    <location>
        <begin position="1"/>
        <end position="11"/>
    </location>
</feature>
<name>A0A545AKC2_9ACTN</name>
<dbReference type="InterPro" id="IPR039425">
    <property type="entry name" value="RNA_pol_sigma-70-like"/>
</dbReference>
<dbReference type="GO" id="GO:0006352">
    <property type="term" value="P:DNA-templated transcription initiation"/>
    <property type="evidence" value="ECO:0007669"/>
    <property type="project" value="InterPro"/>
</dbReference>
<evidence type="ECO:0000313" key="8">
    <source>
        <dbReference type="EMBL" id="TQS41777.1"/>
    </source>
</evidence>
<dbReference type="InterPro" id="IPR013324">
    <property type="entry name" value="RNA_pol_sigma_r3/r4-like"/>
</dbReference>
<dbReference type="InterPro" id="IPR014284">
    <property type="entry name" value="RNA_pol_sigma-70_dom"/>
</dbReference>
<keyword evidence="2" id="KW-0805">Transcription regulation</keyword>
<dbReference type="InterPro" id="IPR013249">
    <property type="entry name" value="RNA_pol_sigma70_r4_t2"/>
</dbReference>
<dbReference type="SUPFAM" id="SSF88946">
    <property type="entry name" value="Sigma2 domain of RNA polymerase sigma factors"/>
    <property type="match status" value="1"/>
</dbReference>
<keyword evidence="9" id="KW-1185">Reference proteome</keyword>
<dbReference type="PANTHER" id="PTHR43133">
    <property type="entry name" value="RNA POLYMERASE ECF-TYPE SIGMA FACTO"/>
    <property type="match status" value="1"/>
</dbReference>
<dbReference type="GO" id="GO:0016987">
    <property type="term" value="F:sigma factor activity"/>
    <property type="evidence" value="ECO:0007669"/>
    <property type="project" value="UniProtKB-KW"/>
</dbReference>
<evidence type="ECO:0000256" key="4">
    <source>
        <dbReference type="ARBA" id="ARBA00023163"/>
    </source>
</evidence>
<evidence type="ECO:0000256" key="3">
    <source>
        <dbReference type="ARBA" id="ARBA00023082"/>
    </source>
</evidence>
<evidence type="ECO:0000313" key="9">
    <source>
        <dbReference type="Proteomes" id="UP000317982"/>
    </source>
</evidence>
<feature type="domain" description="RNA polymerase sigma-70 region 2" evidence="6">
    <location>
        <begin position="41"/>
        <end position="108"/>
    </location>
</feature>
<dbReference type="InParanoid" id="A0A545AKC2"/>
<organism evidence="8 9">
    <name type="scientific">Cryptosporangium phraense</name>
    <dbReference type="NCBI Taxonomy" id="2593070"/>
    <lineage>
        <taxon>Bacteria</taxon>
        <taxon>Bacillati</taxon>
        <taxon>Actinomycetota</taxon>
        <taxon>Actinomycetes</taxon>
        <taxon>Cryptosporangiales</taxon>
        <taxon>Cryptosporangiaceae</taxon>
        <taxon>Cryptosporangium</taxon>
    </lineage>
</organism>
<dbReference type="Gene3D" id="1.10.1740.10">
    <property type="match status" value="1"/>
</dbReference>
<evidence type="ECO:0000259" key="6">
    <source>
        <dbReference type="Pfam" id="PF04542"/>
    </source>
</evidence>
<dbReference type="NCBIfam" id="TIGR02937">
    <property type="entry name" value="sigma70-ECF"/>
    <property type="match status" value="1"/>
</dbReference>
<evidence type="ECO:0000256" key="1">
    <source>
        <dbReference type="ARBA" id="ARBA00010641"/>
    </source>
</evidence>
<comment type="caution">
    <text evidence="8">The sequence shown here is derived from an EMBL/GenBank/DDBJ whole genome shotgun (WGS) entry which is preliminary data.</text>
</comment>
<dbReference type="AlphaFoldDB" id="A0A545AKC2"/>
<evidence type="ECO:0000259" key="7">
    <source>
        <dbReference type="Pfam" id="PF08281"/>
    </source>
</evidence>
<keyword evidence="4" id="KW-0804">Transcription</keyword>
<dbReference type="GO" id="GO:0003677">
    <property type="term" value="F:DNA binding"/>
    <property type="evidence" value="ECO:0007669"/>
    <property type="project" value="InterPro"/>
</dbReference>
<dbReference type="SUPFAM" id="SSF88659">
    <property type="entry name" value="Sigma3 and sigma4 domains of RNA polymerase sigma factors"/>
    <property type="match status" value="1"/>
</dbReference>
<feature type="region of interest" description="Disordered" evidence="5">
    <location>
        <begin position="1"/>
        <end position="30"/>
    </location>
</feature>
<proteinExistence type="inferred from homology"/>
<evidence type="ECO:0000256" key="5">
    <source>
        <dbReference type="SAM" id="MobiDB-lite"/>
    </source>
</evidence>
<dbReference type="InterPro" id="IPR007627">
    <property type="entry name" value="RNA_pol_sigma70_r2"/>
</dbReference>
<accession>A0A545AKC2</accession>
<comment type="similarity">
    <text evidence="1">Belongs to the sigma-70 factor family. ECF subfamily.</text>
</comment>
<reference evidence="8 9" key="1">
    <citation type="submission" date="2019-07" db="EMBL/GenBank/DDBJ databases">
        <title>Cryptosporangium phraense sp. nov., isolated from plant litter.</title>
        <authorList>
            <person name="Suriyachadkun C."/>
        </authorList>
    </citation>
    <scope>NUCLEOTIDE SEQUENCE [LARGE SCALE GENOMIC DNA]</scope>
    <source>
        <strain evidence="8 9">A-T 5661</strain>
    </source>
</reference>
<sequence length="205" mass="22734">MTDTLRAEVRPPARPPAASAGPPPDVDTRRIGHDAAALERFYRAHYDEIVRYFSRRLTDPHDVADLVADTFLAAVESASTFDPRRGRPLPWLIGIAHNRLRRFHRDRTSDHRTMGRIIGRRLLEPDDVADLEARIDAERRGAGAVGLLAALPESQRQVVELVDVHGLTPAEAARVTGVGAGLVYVRLHRGRTALRAALTNSEEHQ</sequence>
<dbReference type="Gene3D" id="1.10.10.10">
    <property type="entry name" value="Winged helix-like DNA-binding domain superfamily/Winged helix DNA-binding domain"/>
    <property type="match status" value="1"/>
</dbReference>
<dbReference type="EMBL" id="VIRS01000022">
    <property type="protein sequence ID" value="TQS41777.1"/>
    <property type="molecule type" value="Genomic_DNA"/>
</dbReference>
<dbReference type="Proteomes" id="UP000317982">
    <property type="component" value="Unassembled WGS sequence"/>
</dbReference>
<evidence type="ECO:0000256" key="2">
    <source>
        <dbReference type="ARBA" id="ARBA00023015"/>
    </source>
</evidence>
<dbReference type="InterPro" id="IPR036388">
    <property type="entry name" value="WH-like_DNA-bd_sf"/>
</dbReference>
<dbReference type="PANTHER" id="PTHR43133:SF25">
    <property type="entry name" value="RNA POLYMERASE SIGMA FACTOR RFAY-RELATED"/>
    <property type="match status" value="1"/>
</dbReference>